<dbReference type="InterPro" id="IPR049704">
    <property type="entry name" value="Aminotrans_3_PPA_site"/>
</dbReference>
<dbReference type="CDD" id="cd00610">
    <property type="entry name" value="OAT_like"/>
    <property type="match status" value="1"/>
</dbReference>
<dbReference type="GO" id="GO:0030170">
    <property type="term" value="F:pyridoxal phosphate binding"/>
    <property type="evidence" value="ECO:0007669"/>
    <property type="project" value="InterPro"/>
</dbReference>
<name>A0A2W5UBU5_CERSP</name>
<comment type="cofactor">
    <cofactor evidence="1">
        <name>pyridoxal 5'-phosphate</name>
        <dbReference type="ChEBI" id="CHEBI:597326"/>
    </cofactor>
</comment>
<dbReference type="InterPro" id="IPR005814">
    <property type="entry name" value="Aminotrans_3"/>
</dbReference>
<dbReference type="Proteomes" id="UP000248975">
    <property type="component" value="Unassembled WGS sequence"/>
</dbReference>
<organism evidence="4 5">
    <name type="scientific">Cereibacter sphaeroides</name>
    <name type="common">Rhodobacter sphaeroides</name>
    <dbReference type="NCBI Taxonomy" id="1063"/>
    <lineage>
        <taxon>Bacteria</taxon>
        <taxon>Pseudomonadati</taxon>
        <taxon>Pseudomonadota</taxon>
        <taxon>Alphaproteobacteria</taxon>
        <taxon>Rhodobacterales</taxon>
        <taxon>Paracoccaceae</taxon>
        <taxon>Cereibacter</taxon>
    </lineage>
</organism>
<dbReference type="AlphaFoldDB" id="A0A2W5UBU5"/>
<evidence type="ECO:0000313" key="5">
    <source>
        <dbReference type="Proteomes" id="UP000248975"/>
    </source>
</evidence>
<evidence type="ECO:0000256" key="1">
    <source>
        <dbReference type="ARBA" id="ARBA00001933"/>
    </source>
</evidence>
<evidence type="ECO:0000256" key="2">
    <source>
        <dbReference type="ARBA" id="ARBA00022898"/>
    </source>
</evidence>
<dbReference type="PROSITE" id="PS00600">
    <property type="entry name" value="AA_TRANSFER_CLASS_3"/>
    <property type="match status" value="1"/>
</dbReference>
<dbReference type="InterPro" id="IPR015422">
    <property type="entry name" value="PyrdxlP-dep_Trfase_small"/>
</dbReference>
<dbReference type="EMBL" id="QFQS01000001">
    <property type="protein sequence ID" value="PZR00824.1"/>
    <property type="molecule type" value="Genomic_DNA"/>
</dbReference>
<dbReference type="SUPFAM" id="SSF53383">
    <property type="entry name" value="PLP-dependent transferases"/>
    <property type="match status" value="1"/>
</dbReference>
<keyword evidence="2 3" id="KW-0663">Pyridoxal phosphate</keyword>
<dbReference type="Pfam" id="PF00202">
    <property type="entry name" value="Aminotran_3"/>
    <property type="match status" value="1"/>
</dbReference>
<accession>A0A2W5UBU5</accession>
<sequence>MGWAIVISANPKSVSPLLGLSQTHERGSLVARSRRILIDSPVKIRGCLIKSGAKGPLVTALPKQGPDIMTAIPTRNLAKSNAQFQRAVKRLPLGVASTFRYWGDDRTIYVHHGKGGRTWDIDGNKYVDYRLGYGPAILGYADDRVDAAARKGMEVGGVFALSTERELIVADRISKMVPAAELIRFSNSGTEAVMAALRLARAYTGRESYLLVEGGYHGLFDAAMWMSNMEEWDLGSNTDPDLVPYGKGIPETVKRLAHITPMNNYQRLEDAFKKHGDKFAAMLIEPIQGNCCSITAQVEYVQLARKLCDQYGVMLIIDEVKTGFRVGKGGVQGLMGVTPDITTFAKAVANGYPISVVAGREEVMRTFRYGGASHGGTYTAHSVSLAAAEECLRILDETPALETLANYGESLKAGISNILDARGIVHSYTGHPSMFGLFFAETPPDNYRDWKTSDYSFYDQMAHYLHDLGVIVEPDSREPWFMCEAHGLDETCLTDTLKAVETAVDLTLEHFEAEAKSA</sequence>
<dbReference type="Gene3D" id="3.90.1150.10">
    <property type="entry name" value="Aspartate Aminotransferase, domain 1"/>
    <property type="match status" value="1"/>
</dbReference>
<gene>
    <name evidence="4" type="ORF">DI533_09960</name>
</gene>
<dbReference type="PANTHER" id="PTHR43713">
    <property type="entry name" value="GLUTAMATE-1-SEMIALDEHYDE 2,1-AMINOMUTASE"/>
    <property type="match status" value="1"/>
</dbReference>
<protein>
    <submittedName>
        <fullName evidence="4">Aspartate aminotransferase family protein</fullName>
    </submittedName>
</protein>
<evidence type="ECO:0000256" key="3">
    <source>
        <dbReference type="RuleBase" id="RU003560"/>
    </source>
</evidence>
<comment type="similarity">
    <text evidence="3">Belongs to the class-III pyridoxal-phosphate-dependent aminotransferase family.</text>
</comment>
<reference evidence="4 5" key="1">
    <citation type="submission" date="2017-08" db="EMBL/GenBank/DDBJ databases">
        <title>Infants hospitalized years apart are colonized by the same room-sourced microbial strains.</title>
        <authorList>
            <person name="Brooks B."/>
            <person name="Olm M.R."/>
            <person name="Firek B.A."/>
            <person name="Baker R."/>
            <person name="Thomas B.C."/>
            <person name="Morowitz M.J."/>
            <person name="Banfield J.F."/>
        </authorList>
    </citation>
    <scope>NUCLEOTIDE SEQUENCE [LARGE SCALE GENOMIC DNA]</scope>
    <source>
        <strain evidence="4">S2_003_000_R2_11</strain>
    </source>
</reference>
<keyword evidence="4" id="KW-0808">Transferase</keyword>
<comment type="caution">
    <text evidence="4">The sequence shown here is derived from an EMBL/GenBank/DDBJ whole genome shotgun (WGS) entry which is preliminary data.</text>
</comment>
<dbReference type="GO" id="GO:0008483">
    <property type="term" value="F:transaminase activity"/>
    <property type="evidence" value="ECO:0007669"/>
    <property type="project" value="UniProtKB-KW"/>
</dbReference>
<dbReference type="InterPro" id="IPR015421">
    <property type="entry name" value="PyrdxlP-dep_Trfase_major"/>
</dbReference>
<dbReference type="InterPro" id="IPR015424">
    <property type="entry name" value="PyrdxlP-dep_Trfase"/>
</dbReference>
<proteinExistence type="inferred from homology"/>
<dbReference type="Gene3D" id="3.40.640.10">
    <property type="entry name" value="Type I PLP-dependent aspartate aminotransferase-like (Major domain)"/>
    <property type="match status" value="1"/>
</dbReference>
<keyword evidence="4" id="KW-0032">Aminotransferase</keyword>
<dbReference type="PANTHER" id="PTHR43713:SF3">
    <property type="entry name" value="GLUTAMATE-1-SEMIALDEHYDE 2,1-AMINOMUTASE 1, CHLOROPLASTIC-RELATED"/>
    <property type="match status" value="1"/>
</dbReference>
<evidence type="ECO:0000313" key="4">
    <source>
        <dbReference type="EMBL" id="PZR00824.1"/>
    </source>
</evidence>